<proteinExistence type="predicted"/>
<keyword evidence="3" id="KW-1185">Reference proteome</keyword>
<sequence length="125" mass="13407">MTPDAPPAVHPHHVVVAGRRRRWPVCAFHAGDWEANPMSGLAGTDRIDGLCGQPIRYEIVYTDGSRAGLCAPHTAHVRACADCGGPALTTVRDATDLTTRPDPRRSRSWPGPRAAGLPDPDDSDH</sequence>
<evidence type="ECO:0000313" key="3">
    <source>
        <dbReference type="Proteomes" id="UP000198802"/>
    </source>
</evidence>
<feature type="region of interest" description="Disordered" evidence="1">
    <location>
        <begin position="92"/>
        <end position="125"/>
    </location>
</feature>
<accession>A0A0S4R1M3</accession>
<evidence type="ECO:0000313" key="2">
    <source>
        <dbReference type="EMBL" id="CUU60806.1"/>
    </source>
</evidence>
<name>A0A0S4R1M3_9ACTN</name>
<feature type="compositionally biased region" description="Basic and acidic residues" evidence="1">
    <location>
        <begin position="93"/>
        <end position="105"/>
    </location>
</feature>
<evidence type="ECO:0000256" key="1">
    <source>
        <dbReference type="SAM" id="MobiDB-lite"/>
    </source>
</evidence>
<gene>
    <name evidence="2" type="ORF">Ga0074812_1486</name>
</gene>
<dbReference type="RefSeq" id="WP_091286310.1">
    <property type="nucleotide sequence ID" value="NZ_FAOZ01000048.1"/>
</dbReference>
<protein>
    <submittedName>
        <fullName evidence="2">Uncharacterized protein</fullName>
    </submittedName>
</protein>
<dbReference type="AlphaFoldDB" id="A0A0S4R1M3"/>
<organism evidence="2 3">
    <name type="scientific">Parafrankia irregularis</name>
    <dbReference type="NCBI Taxonomy" id="795642"/>
    <lineage>
        <taxon>Bacteria</taxon>
        <taxon>Bacillati</taxon>
        <taxon>Actinomycetota</taxon>
        <taxon>Actinomycetes</taxon>
        <taxon>Frankiales</taxon>
        <taxon>Frankiaceae</taxon>
        <taxon>Parafrankia</taxon>
    </lineage>
</organism>
<dbReference type="Proteomes" id="UP000198802">
    <property type="component" value="Unassembled WGS sequence"/>
</dbReference>
<reference evidence="3" key="1">
    <citation type="submission" date="2015-11" db="EMBL/GenBank/DDBJ databases">
        <authorList>
            <person name="Varghese N."/>
        </authorList>
    </citation>
    <scope>NUCLEOTIDE SEQUENCE [LARGE SCALE GENOMIC DNA]</scope>
    <source>
        <strain evidence="3">DSM 45899</strain>
    </source>
</reference>
<dbReference type="EMBL" id="FAOZ01000048">
    <property type="protein sequence ID" value="CUU60806.1"/>
    <property type="molecule type" value="Genomic_DNA"/>
</dbReference>